<name>A0A9P4QK42_9PLEO</name>
<protein>
    <recommendedName>
        <fullName evidence="3">AB hydrolase-1 domain-containing protein</fullName>
    </recommendedName>
</protein>
<sequence>MGALEFLCDARFHRSFLLRPNEAAGRSKPLRVSYADYGDRHSDAVVLVCGALMATRFTYATLDGLAKAFNVRIIHPNRPGIGGSDQVDLHQRIATWLEMVPQLLSHLGVSHIAVASHSGGVIYALNTILTYPQLLHPVTPYATFFAPWVHHSHSGVPHLRATELLPATIVGRFAALVRFLNSNVAPIAGLSTGLVHGIKESLHHTIPDPAPLPVTPPNTMSRTASIASSCQRALLDIEDPKVVEELRRLIVEYLFAEGIDGISDDAKLFLRKPTSLPWCSTKAVWSDFDDAVPLLSKMTKEGDDSALGARKWRVDAFHAETDHMVGEKGREWFDNCWKLSHSTANSPGADTEDQGMGWESLEYKSHVVPASGHDYVMDPAFGAAERWLESVREAFPSPAEV</sequence>
<dbReference type="InterPro" id="IPR029058">
    <property type="entry name" value="AB_hydrolase_fold"/>
</dbReference>
<dbReference type="AlphaFoldDB" id="A0A9P4QK42"/>
<evidence type="ECO:0008006" key="3">
    <source>
        <dbReference type="Google" id="ProtNLM"/>
    </source>
</evidence>
<keyword evidence="2" id="KW-1185">Reference proteome</keyword>
<comment type="caution">
    <text evidence="1">The sequence shown here is derived from an EMBL/GenBank/DDBJ whole genome shotgun (WGS) entry which is preliminary data.</text>
</comment>
<dbReference type="Gene3D" id="3.40.50.1820">
    <property type="entry name" value="alpha/beta hydrolase"/>
    <property type="match status" value="1"/>
</dbReference>
<evidence type="ECO:0000313" key="2">
    <source>
        <dbReference type="Proteomes" id="UP000799444"/>
    </source>
</evidence>
<evidence type="ECO:0000313" key="1">
    <source>
        <dbReference type="EMBL" id="KAF2727944.1"/>
    </source>
</evidence>
<dbReference type="OrthoDB" id="294702at2759"/>
<dbReference type="SUPFAM" id="SSF53474">
    <property type="entry name" value="alpha/beta-Hydrolases"/>
    <property type="match status" value="1"/>
</dbReference>
<gene>
    <name evidence="1" type="ORF">EJ04DRAFT_538679</name>
</gene>
<dbReference type="EMBL" id="ML996303">
    <property type="protein sequence ID" value="KAF2727944.1"/>
    <property type="molecule type" value="Genomic_DNA"/>
</dbReference>
<organism evidence="1 2">
    <name type="scientific">Polyplosphaeria fusca</name>
    <dbReference type="NCBI Taxonomy" id="682080"/>
    <lineage>
        <taxon>Eukaryota</taxon>
        <taxon>Fungi</taxon>
        <taxon>Dikarya</taxon>
        <taxon>Ascomycota</taxon>
        <taxon>Pezizomycotina</taxon>
        <taxon>Dothideomycetes</taxon>
        <taxon>Pleosporomycetidae</taxon>
        <taxon>Pleosporales</taxon>
        <taxon>Tetraplosphaeriaceae</taxon>
        <taxon>Polyplosphaeria</taxon>
    </lineage>
</organism>
<proteinExistence type="predicted"/>
<reference evidence="1" key="1">
    <citation type="journal article" date="2020" name="Stud. Mycol.">
        <title>101 Dothideomycetes genomes: a test case for predicting lifestyles and emergence of pathogens.</title>
        <authorList>
            <person name="Haridas S."/>
            <person name="Albert R."/>
            <person name="Binder M."/>
            <person name="Bloem J."/>
            <person name="Labutti K."/>
            <person name="Salamov A."/>
            <person name="Andreopoulos B."/>
            <person name="Baker S."/>
            <person name="Barry K."/>
            <person name="Bills G."/>
            <person name="Bluhm B."/>
            <person name="Cannon C."/>
            <person name="Castanera R."/>
            <person name="Culley D."/>
            <person name="Daum C."/>
            <person name="Ezra D."/>
            <person name="Gonzalez J."/>
            <person name="Henrissat B."/>
            <person name="Kuo A."/>
            <person name="Liang C."/>
            <person name="Lipzen A."/>
            <person name="Lutzoni F."/>
            <person name="Magnuson J."/>
            <person name="Mondo S."/>
            <person name="Nolan M."/>
            <person name="Ohm R."/>
            <person name="Pangilinan J."/>
            <person name="Park H.-J."/>
            <person name="Ramirez L."/>
            <person name="Alfaro M."/>
            <person name="Sun H."/>
            <person name="Tritt A."/>
            <person name="Yoshinaga Y."/>
            <person name="Zwiers L.-H."/>
            <person name="Turgeon B."/>
            <person name="Goodwin S."/>
            <person name="Spatafora J."/>
            <person name="Crous P."/>
            <person name="Grigoriev I."/>
        </authorList>
    </citation>
    <scope>NUCLEOTIDE SEQUENCE</scope>
    <source>
        <strain evidence="1">CBS 125425</strain>
    </source>
</reference>
<dbReference type="Proteomes" id="UP000799444">
    <property type="component" value="Unassembled WGS sequence"/>
</dbReference>
<accession>A0A9P4QK42</accession>